<reference evidence="1 2" key="1">
    <citation type="submission" date="2020-06" db="EMBL/GenBank/DDBJ databases">
        <title>Schlegella sp. ID0723 isolated from air conditioner.</title>
        <authorList>
            <person name="Kim D.Y."/>
            <person name="Kim D.-U."/>
        </authorList>
    </citation>
    <scope>NUCLEOTIDE SEQUENCE [LARGE SCALE GENOMIC DNA]</scope>
    <source>
        <strain evidence="1 2">ID0723</strain>
    </source>
</reference>
<dbReference type="Proteomes" id="UP000529637">
    <property type="component" value="Unassembled WGS sequence"/>
</dbReference>
<gene>
    <name evidence="1" type="ORF">HQN59_10405</name>
</gene>
<dbReference type="EMBL" id="JABWMJ010000004">
    <property type="protein sequence ID" value="NUZ06172.1"/>
    <property type="molecule type" value="Genomic_DNA"/>
</dbReference>
<name>A0A7Y6NN77_9BURK</name>
<comment type="caution">
    <text evidence="1">The sequence shown here is derived from an EMBL/GenBank/DDBJ whole genome shotgun (WGS) entry which is preliminary data.</text>
</comment>
<evidence type="ECO:0000313" key="2">
    <source>
        <dbReference type="Proteomes" id="UP000529637"/>
    </source>
</evidence>
<accession>A0A7Y6NN77</accession>
<evidence type="ECO:0000313" key="1">
    <source>
        <dbReference type="EMBL" id="NUZ06172.1"/>
    </source>
</evidence>
<sequence length="58" mass="6663">MNAEELAAEYDRLRNELRRLLAEPDKDMAAVARVMDQLDLTHRRYKAAHGIDGNNPID</sequence>
<keyword evidence="2" id="KW-1185">Reference proteome</keyword>
<organism evidence="1 2">
    <name type="scientific">Piscinibacter koreensis</name>
    <dbReference type="NCBI Taxonomy" id="2742824"/>
    <lineage>
        <taxon>Bacteria</taxon>
        <taxon>Pseudomonadati</taxon>
        <taxon>Pseudomonadota</taxon>
        <taxon>Betaproteobacteria</taxon>
        <taxon>Burkholderiales</taxon>
        <taxon>Sphaerotilaceae</taxon>
        <taxon>Piscinibacter</taxon>
    </lineage>
</organism>
<dbReference type="RefSeq" id="WP_176068886.1">
    <property type="nucleotide sequence ID" value="NZ_JABWMJ010000004.1"/>
</dbReference>
<protein>
    <submittedName>
        <fullName evidence="1">Uncharacterized protein</fullName>
    </submittedName>
</protein>
<dbReference type="AlphaFoldDB" id="A0A7Y6NN77"/>
<proteinExistence type="predicted"/>